<sequence>MIKSFSHLLTQIDITLEDAAGTKLWFPVNPTEINIKRDRSFETFPIINLGEVDLPQSEKIKEISFSSFFPAESDPSYCRYNDIPDPQLTMNQINTWMSERLPLRLMIPPTQVNVLVIISSHNSAFKANEPGDVYFDLTFRTWRDYRIRTLDEVGGGGGAAGEPRPDLKPVPKTYAVQPGDSLWAIAKLNLGNGARWREIYDLNTGVIGPDPDLIRPGQELVMPT</sequence>
<feature type="domain" description="LysM" evidence="1">
    <location>
        <begin position="172"/>
        <end position="222"/>
    </location>
</feature>
<accession>A0A2V5K094</accession>
<dbReference type="SUPFAM" id="SSF54106">
    <property type="entry name" value="LysM domain"/>
    <property type="match status" value="1"/>
</dbReference>
<dbReference type="SMART" id="SM00257">
    <property type="entry name" value="LysM"/>
    <property type="match status" value="1"/>
</dbReference>
<comment type="caution">
    <text evidence="2">The sequence shown here is derived from an EMBL/GenBank/DDBJ whole genome shotgun (WGS) entry which is preliminary data.</text>
</comment>
<dbReference type="PANTHER" id="PTHR34700">
    <property type="entry name" value="POTASSIUM BINDING PROTEIN KBP"/>
    <property type="match status" value="1"/>
</dbReference>
<evidence type="ECO:0000259" key="1">
    <source>
        <dbReference type="PROSITE" id="PS51782"/>
    </source>
</evidence>
<dbReference type="RefSeq" id="WP_110841917.1">
    <property type="nucleotide sequence ID" value="NZ_QJVJ01000009.1"/>
</dbReference>
<evidence type="ECO:0000313" key="2">
    <source>
        <dbReference type="EMBL" id="PYI52548.1"/>
    </source>
</evidence>
<dbReference type="AlphaFoldDB" id="A0A2V5K094"/>
<dbReference type="PANTHER" id="PTHR34700:SF4">
    <property type="entry name" value="PHAGE-LIKE ELEMENT PBSX PROTEIN XKDP"/>
    <property type="match status" value="1"/>
</dbReference>
<dbReference type="Proteomes" id="UP000247476">
    <property type="component" value="Unassembled WGS sequence"/>
</dbReference>
<reference evidence="2 3" key="1">
    <citation type="submission" date="2018-05" db="EMBL/GenBank/DDBJ databases">
        <title>Paenibacillus flagellatus sp. nov., isolated from selenium mineral soil.</title>
        <authorList>
            <person name="Dai X."/>
        </authorList>
    </citation>
    <scope>NUCLEOTIDE SEQUENCE [LARGE SCALE GENOMIC DNA]</scope>
    <source>
        <strain evidence="2 3">DXL2</strain>
    </source>
</reference>
<dbReference type="InterPro" id="IPR018392">
    <property type="entry name" value="LysM"/>
</dbReference>
<proteinExistence type="predicted"/>
<evidence type="ECO:0000313" key="3">
    <source>
        <dbReference type="Proteomes" id="UP000247476"/>
    </source>
</evidence>
<name>A0A2V5K094_9BACL</name>
<protein>
    <submittedName>
        <fullName evidence="2">Terminase</fullName>
    </submittedName>
</protein>
<dbReference type="EMBL" id="QJVJ01000009">
    <property type="protein sequence ID" value="PYI52548.1"/>
    <property type="molecule type" value="Genomic_DNA"/>
</dbReference>
<dbReference type="PROSITE" id="PS51782">
    <property type="entry name" value="LYSM"/>
    <property type="match status" value="1"/>
</dbReference>
<organism evidence="2 3">
    <name type="scientific">Paenibacillus flagellatus</name>
    <dbReference type="NCBI Taxonomy" id="2211139"/>
    <lineage>
        <taxon>Bacteria</taxon>
        <taxon>Bacillati</taxon>
        <taxon>Bacillota</taxon>
        <taxon>Bacilli</taxon>
        <taxon>Bacillales</taxon>
        <taxon>Paenibacillaceae</taxon>
        <taxon>Paenibacillus</taxon>
    </lineage>
</organism>
<dbReference type="CDD" id="cd00118">
    <property type="entry name" value="LysM"/>
    <property type="match status" value="1"/>
</dbReference>
<dbReference type="InterPro" id="IPR052196">
    <property type="entry name" value="Bact_Kbp"/>
</dbReference>
<dbReference type="InterPro" id="IPR036779">
    <property type="entry name" value="LysM_dom_sf"/>
</dbReference>
<keyword evidence="3" id="KW-1185">Reference proteome</keyword>
<dbReference type="Pfam" id="PF01476">
    <property type="entry name" value="LysM"/>
    <property type="match status" value="1"/>
</dbReference>
<dbReference type="Gene3D" id="3.10.350.10">
    <property type="entry name" value="LysM domain"/>
    <property type="match status" value="1"/>
</dbReference>
<gene>
    <name evidence="2" type="ORF">DLM86_20455</name>
</gene>
<dbReference type="OrthoDB" id="9800780at2"/>